<sequence length="96" mass="10414">MTICVFLLALGVVLRVVRFINSDVLFAPVREAVERRYGDASKISYLLSCPWCASPYVAVPVMAAAYAWGEHPLFVVFAAAATASYLVGLISTNLDD</sequence>
<dbReference type="AlphaFoldDB" id="A0A940WMT6"/>
<comment type="caution">
    <text evidence="2">The sequence shown here is derived from an EMBL/GenBank/DDBJ whole genome shotgun (WGS) entry which is preliminary data.</text>
</comment>
<protein>
    <submittedName>
        <fullName evidence="2">DUF1360 domain-containing protein</fullName>
    </submittedName>
</protein>
<keyword evidence="1" id="KW-1133">Transmembrane helix</keyword>
<keyword evidence="1" id="KW-0472">Membrane</keyword>
<dbReference type="EMBL" id="JAFCNB010000003">
    <property type="protein sequence ID" value="MBP2703509.1"/>
    <property type="molecule type" value="Genomic_DNA"/>
</dbReference>
<feature type="transmembrane region" description="Helical" evidence="1">
    <location>
        <begin position="73"/>
        <end position="94"/>
    </location>
</feature>
<dbReference type="Pfam" id="PF07098">
    <property type="entry name" value="DUF1360"/>
    <property type="match status" value="1"/>
</dbReference>
<evidence type="ECO:0000313" key="2">
    <source>
        <dbReference type="EMBL" id="MBP2703509.1"/>
    </source>
</evidence>
<dbReference type="RefSeq" id="WP_210154821.1">
    <property type="nucleotide sequence ID" value="NZ_JAFCNB010000003.1"/>
</dbReference>
<dbReference type="InterPro" id="IPR010773">
    <property type="entry name" value="Mycophage_PG1_Gp7"/>
</dbReference>
<reference evidence="2" key="1">
    <citation type="submission" date="2021-02" db="EMBL/GenBank/DDBJ databases">
        <title>Draft genome sequence of Microbispora sp. RL4-1S isolated from rice leaves in Thailand.</title>
        <authorList>
            <person name="Muangham S."/>
            <person name="Duangmal K."/>
        </authorList>
    </citation>
    <scope>NUCLEOTIDE SEQUENCE</scope>
    <source>
        <strain evidence="2">RL4-1S</strain>
    </source>
</reference>
<gene>
    <name evidence="2" type="ORF">JOL79_06815</name>
</gene>
<name>A0A940WMT6_9ACTN</name>
<evidence type="ECO:0000256" key="1">
    <source>
        <dbReference type="SAM" id="Phobius"/>
    </source>
</evidence>
<keyword evidence="3" id="KW-1185">Reference proteome</keyword>
<organism evidence="2 3">
    <name type="scientific">Microbispora oryzae</name>
    <dbReference type="NCBI Taxonomy" id="2806554"/>
    <lineage>
        <taxon>Bacteria</taxon>
        <taxon>Bacillati</taxon>
        <taxon>Actinomycetota</taxon>
        <taxon>Actinomycetes</taxon>
        <taxon>Streptosporangiales</taxon>
        <taxon>Streptosporangiaceae</taxon>
        <taxon>Microbispora</taxon>
    </lineage>
</organism>
<feature type="transmembrane region" description="Helical" evidence="1">
    <location>
        <begin position="43"/>
        <end position="66"/>
    </location>
</feature>
<dbReference type="Proteomes" id="UP000674234">
    <property type="component" value="Unassembled WGS sequence"/>
</dbReference>
<accession>A0A940WMT6</accession>
<evidence type="ECO:0000313" key="3">
    <source>
        <dbReference type="Proteomes" id="UP000674234"/>
    </source>
</evidence>
<proteinExistence type="predicted"/>
<keyword evidence="1" id="KW-0812">Transmembrane</keyword>